<protein>
    <submittedName>
        <fullName evidence="3">Glycosyl transferases group 1</fullName>
    </submittedName>
</protein>
<dbReference type="GO" id="GO:0016757">
    <property type="term" value="F:glycosyltransferase activity"/>
    <property type="evidence" value="ECO:0007669"/>
    <property type="project" value="InterPro"/>
</dbReference>
<keyword evidence="1 3" id="KW-0808">Transferase</keyword>
<reference evidence="4" key="1">
    <citation type="submission" date="2017-02" db="EMBL/GenBank/DDBJ databases">
        <authorList>
            <person name="Varghese N."/>
            <person name="Submissions S."/>
        </authorList>
    </citation>
    <scope>NUCLEOTIDE SEQUENCE [LARGE SCALE GENOMIC DNA]</scope>
    <source>
        <strain evidence="4">9H-4</strain>
    </source>
</reference>
<keyword evidence="4" id="KW-1185">Reference proteome</keyword>
<name>A0A1T4Z271_9ACTN</name>
<evidence type="ECO:0000259" key="2">
    <source>
        <dbReference type="Pfam" id="PF00534"/>
    </source>
</evidence>
<dbReference type="EMBL" id="LT796768">
    <property type="protein sequence ID" value="SKB07918.1"/>
    <property type="molecule type" value="Genomic_DNA"/>
</dbReference>
<dbReference type="SUPFAM" id="SSF53756">
    <property type="entry name" value="UDP-Glycosyltransferase/glycogen phosphorylase"/>
    <property type="match status" value="1"/>
</dbReference>
<sequence length="574" mass="64008">MLYARRVSPSAAAPGEPATSFPDGAWFSVVGNVRLGAGGQTRMVLLRHRLFVAAGLDFPILTYNPVPSYEPIRAGLLADGLLLPESRMLNLHEDLRERDLGALPAVETCPIAPGSSTEDDVEDGYTWRRRHLDASGTETTWEYLRPDGTTYAFTPPDVMDGDTRVLDRSGRVVLAGEGLGDLWRWWTRQLAPEDGAVLLVSDSRFVAEELGLLDDPRFVLMHQMHNPHLRGDRRWDSPIEPSYASSLEHVDRFDALNTLTERQRHDLRLRFGDLPQFHVVANPVEAVEPPSPAPARVPGRIVVIARLHPQKQLDRAIDAFALVAPRHPTATLEIYGDGDEEERLRARAAQRDVADRVVFHGHVPDAADRLWEADLAWLTSRFEGYGLFILEARMRECPVLAFDVPYGPAEQIESGVDGVLVPAGDAARLAHATLDLLADRERLEAMRPRARAGAIAHGHESFLADWAQVARDALARKAERVDVGDVAVDFEGRSAVVWVDGEGDLGEVQLRWQAWQPGDDAPTDLTTSVEHEGMAFEIRAGRAPKGAHERLLLTWQNFSWQQAVPQRRWWQRGR</sequence>
<feature type="domain" description="Glycosyl transferase family 1" evidence="2">
    <location>
        <begin position="301"/>
        <end position="451"/>
    </location>
</feature>
<dbReference type="Proteomes" id="UP000191040">
    <property type="component" value="Chromosome I"/>
</dbReference>
<dbReference type="STRING" id="1736691.SAMN06295964_1918"/>
<evidence type="ECO:0000313" key="4">
    <source>
        <dbReference type="Proteomes" id="UP000191040"/>
    </source>
</evidence>
<proteinExistence type="predicted"/>
<organism evidence="3 4">
    <name type="scientific">Aeromicrobium choanae</name>
    <dbReference type="NCBI Taxonomy" id="1736691"/>
    <lineage>
        <taxon>Bacteria</taxon>
        <taxon>Bacillati</taxon>
        <taxon>Actinomycetota</taxon>
        <taxon>Actinomycetes</taxon>
        <taxon>Propionibacteriales</taxon>
        <taxon>Nocardioidaceae</taxon>
        <taxon>Aeromicrobium</taxon>
    </lineage>
</organism>
<accession>A0A1T4Z271</accession>
<dbReference type="AlphaFoldDB" id="A0A1T4Z271"/>
<dbReference type="InterPro" id="IPR001296">
    <property type="entry name" value="Glyco_trans_1"/>
</dbReference>
<evidence type="ECO:0000313" key="3">
    <source>
        <dbReference type="EMBL" id="SKB07918.1"/>
    </source>
</evidence>
<evidence type="ECO:0000256" key="1">
    <source>
        <dbReference type="ARBA" id="ARBA00022679"/>
    </source>
</evidence>
<dbReference type="PANTHER" id="PTHR12526">
    <property type="entry name" value="GLYCOSYLTRANSFERASE"/>
    <property type="match status" value="1"/>
</dbReference>
<dbReference type="Gene3D" id="3.40.50.2000">
    <property type="entry name" value="Glycogen Phosphorylase B"/>
    <property type="match status" value="3"/>
</dbReference>
<dbReference type="Pfam" id="PF00534">
    <property type="entry name" value="Glycos_transf_1"/>
    <property type="match status" value="1"/>
</dbReference>
<gene>
    <name evidence="3" type="ORF">SAMN06295964_1918</name>
</gene>